<keyword evidence="1" id="KW-1133">Transmembrane helix</keyword>
<dbReference type="Proteomes" id="UP000034932">
    <property type="component" value="Unassembled WGS sequence"/>
</dbReference>
<dbReference type="STRING" id="1618573.UT19_C0013G0030"/>
<comment type="caution">
    <text evidence="2">The sequence shown here is derived from an EMBL/GenBank/DDBJ whole genome shotgun (WGS) entry which is preliminary data.</text>
</comment>
<sequence length="345" mass="39701">MEEKQIYTYSRWKKLEDKFNLVKQEVQKTIQDFKAKPRKLKPSLTTTPIETSEIIQTPITEKASLEKPKLKKASLKKSKPKISRRLSLEFDEKILTYTLLFAIIVIIGLGIFLGKKGYQPSKKLSDKSLPTKTLSPTPTTNLYSDEISGGWKTYTDNLERYSYSYPLNWKLSRGNPNQIYNYSSEESSNGDFNPALDEDKIKIEIYTSSKPYSSLEEFLSEQEKLWEFEFEREYEETFINNQRALKTRASFSVGFNTVLLVFLQNPSTKKVHSFSAMPRYDVNKEIIDQILSTFRFLDENEPNATNEGQFCGGIAGIECLPGYICKLEGNYPDAGGYCVKEEVKK</sequence>
<gene>
    <name evidence="2" type="ORF">UT19_C0013G0030</name>
</gene>
<feature type="transmembrane region" description="Helical" evidence="1">
    <location>
        <begin position="94"/>
        <end position="114"/>
    </location>
</feature>
<keyword evidence="1" id="KW-0472">Membrane</keyword>
<protein>
    <submittedName>
        <fullName evidence="2">Uncharacterized protein</fullName>
    </submittedName>
</protein>
<accession>A0A0G0PVK7</accession>
<evidence type="ECO:0000313" key="3">
    <source>
        <dbReference type="Proteomes" id="UP000034932"/>
    </source>
</evidence>
<keyword evidence="1" id="KW-0812">Transmembrane</keyword>
<organism evidence="2 3">
    <name type="scientific">Candidatus Woesebacteria bacterium GW2011_GWB1_39_10b</name>
    <dbReference type="NCBI Taxonomy" id="1618573"/>
    <lineage>
        <taxon>Bacteria</taxon>
        <taxon>Candidatus Woeseibacteriota</taxon>
    </lineage>
</organism>
<evidence type="ECO:0000256" key="1">
    <source>
        <dbReference type="SAM" id="Phobius"/>
    </source>
</evidence>
<evidence type="ECO:0000313" key="2">
    <source>
        <dbReference type="EMBL" id="KKQ93366.1"/>
    </source>
</evidence>
<dbReference type="AlphaFoldDB" id="A0A0G0PVK7"/>
<reference evidence="2 3" key="1">
    <citation type="journal article" date="2015" name="Nature">
        <title>rRNA introns, odd ribosomes, and small enigmatic genomes across a large radiation of phyla.</title>
        <authorList>
            <person name="Brown C.T."/>
            <person name="Hug L.A."/>
            <person name="Thomas B.C."/>
            <person name="Sharon I."/>
            <person name="Castelle C.J."/>
            <person name="Singh A."/>
            <person name="Wilkins M.J."/>
            <person name="Williams K.H."/>
            <person name="Banfield J.F."/>
        </authorList>
    </citation>
    <scope>NUCLEOTIDE SEQUENCE [LARGE SCALE GENOMIC DNA]</scope>
</reference>
<name>A0A0G0PVK7_9BACT</name>
<proteinExistence type="predicted"/>
<dbReference type="EMBL" id="LBVW01000013">
    <property type="protein sequence ID" value="KKQ93366.1"/>
    <property type="molecule type" value="Genomic_DNA"/>
</dbReference>